<feature type="region of interest" description="Disordered" evidence="1">
    <location>
        <begin position="74"/>
        <end position="96"/>
    </location>
</feature>
<organism evidence="2 3">
    <name type="scientific">Plastoroseomonas arctica</name>
    <dbReference type="NCBI Taxonomy" id="1509237"/>
    <lineage>
        <taxon>Bacteria</taxon>
        <taxon>Pseudomonadati</taxon>
        <taxon>Pseudomonadota</taxon>
        <taxon>Alphaproteobacteria</taxon>
        <taxon>Acetobacterales</taxon>
        <taxon>Acetobacteraceae</taxon>
        <taxon>Plastoroseomonas</taxon>
    </lineage>
</organism>
<reference evidence="2" key="2">
    <citation type="journal article" date="2021" name="Syst. Appl. Microbiol.">
        <title>Roseomonas hellenica sp. nov., isolated from roots of wild-growing Alkanna tinctoria.</title>
        <authorList>
            <person name="Rat A."/>
            <person name="Naranjo H.D."/>
            <person name="Lebbe L."/>
            <person name="Cnockaert M."/>
            <person name="Krigas N."/>
            <person name="Grigoriadou K."/>
            <person name="Maloupa E."/>
            <person name="Willems A."/>
        </authorList>
    </citation>
    <scope>NUCLEOTIDE SEQUENCE</scope>
    <source>
        <strain evidence="2">LMG 28251</strain>
    </source>
</reference>
<dbReference type="EMBL" id="JAAEDH010000015">
    <property type="protein sequence ID" value="MBR0656168.1"/>
    <property type="molecule type" value="Genomic_DNA"/>
</dbReference>
<dbReference type="AlphaFoldDB" id="A0AAF1JZV2"/>
<sequence length="96" mass="10883">MHPRYTARIAWLLPFGGPVTLLHERFGATIRVPQWSHVGLETPSESGRAATRARFPWGFARRIVKTSCFSAFSDARHAQRRQRRGNHPGRPSGDHP</sequence>
<evidence type="ECO:0000313" key="2">
    <source>
        <dbReference type="EMBL" id="MBR0656168.1"/>
    </source>
</evidence>
<accession>A0AAF1JZV2</accession>
<evidence type="ECO:0000313" key="3">
    <source>
        <dbReference type="Proteomes" id="UP001196068"/>
    </source>
</evidence>
<dbReference type="Proteomes" id="UP001196068">
    <property type="component" value="Unassembled WGS sequence"/>
</dbReference>
<name>A0AAF1JZV2_9PROT</name>
<gene>
    <name evidence="2" type="ORF">GXW79_13885</name>
</gene>
<keyword evidence="3" id="KW-1185">Reference proteome</keyword>
<protein>
    <submittedName>
        <fullName evidence="2">Uncharacterized protein</fullName>
    </submittedName>
</protein>
<feature type="compositionally biased region" description="Basic residues" evidence="1">
    <location>
        <begin position="78"/>
        <end position="87"/>
    </location>
</feature>
<comment type="caution">
    <text evidence="2">The sequence shown here is derived from an EMBL/GenBank/DDBJ whole genome shotgun (WGS) entry which is preliminary data.</text>
</comment>
<evidence type="ECO:0000256" key="1">
    <source>
        <dbReference type="SAM" id="MobiDB-lite"/>
    </source>
</evidence>
<dbReference type="RefSeq" id="WP_211875012.1">
    <property type="nucleotide sequence ID" value="NZ_JAAEDH010000015.1"/>
</dbReference>
<reference evidence="2" key="1">
    <citation type="submission" date="2020-01" db="EMBL/GenBank/DDBJ databases">
        <authorList>
            <person name="Rat A."/>
        </authorList>
    </citation>
    <scope>NUCLEOTIDE SEQUENCE</scope>
    <source>
        <strain evidence="2">LMG 28251</strain>
    </source>
</reference>
<proteinExistence type="predicted"/>